<dbReference type="Pfam" id="PF18705">
    <property type="entry name" value="DUF5643"/>
    <property type="match status" value="1"/>
</dbReference>
<dbReference type="Gene3D" id="2.60.40.1630">
    <property type="entry name" value="bacillus anthracis domain"/>
    <property type="match status" value="1"/>
</dbReference>
<sequence length="447" mass="50894">MNEFRDSNEQDWPQLEAMKEQINQIVVPSTVEERIRNGMRVGRQRRRRRTVTRFASYTACLLLLIMVASVRFSPVVAAYVGDLPGLRSLVELINDDKGLELAIENDFMQPVGLSEEHDGIKVTVDGVLADESRVIVFYTLTNMDGRKRVVNLQKVDLATKEQMSISHGSSDFSEEWVSKQGTVDFNFHNGAEVPDILRLELKVGKDEKAVAGLPFWQFAIPIDKAKFEGLKETYAINKTVTVEGQRITFGTMTVYPTRIGLEVAYDPANTKKLFYFDDIRIEDEHGETFGTINNGVSGSTIDENRQILYFQSNYFRKPDRLYLRANSIRALDKNKLEIQVDPDQKKLLSSPDGHLTLIDVGTSKEDGQRILVFKLTNDNPLDEHRQYNILDMRFKDASGKSFESGMTGSSGDEFQYFIKKAKYQSPLTLTIVDYPTRIEGDIKLRMK</sequence>
<evidence type="ECO:0000313" key="4">
    <source>
        <dbReference type="EMBL" id="MBP3962900.1"/>
    </source>
</evidence>
<gene>
    <name evidence="4" type="ORF">I8J30_09330</name>
</gene>
<feature type="domain" description="DUF5643" evidence="3">
    <location>
        <begin position="232"/>
        <end position="339"/>
    </location>
</feature>
<dbReference type="EMBL" id="JAGKSP010000002">
    <property type="protein sequence ID" value="MBP3962900.1"/>
    <property type="molecule type" value="Genomic_DNA"/>
</dbReference>
<name>A0ABS5CBQ8_9BACL</name>
<keyword evidence="1" id="KW-0472">Membrane</keyword>
<proteinExistence type="predicted"/>
<dbReference type="Pfam" id="PF13786">
    <property type="entry name" value="DUF4179"/>
    <property type="match status" value="1"/>
</dbReference>
<accession>A0ABS5CBQ8</accession>
<organism evidence="4 5">
    <name type="scientific">Paenibacillus lignilyticus</name>
    <dbReference type="NCBI Taxonomy" id="1172615"/>
    <lineage>
        <taxon>Bacteria</taxon>
        <taxon>Bacillati</taxon>
        <taxon>Bacillota</taxon>
        <taxon>Bacilli</taxon>
        <taxon>Bacillales</taxon>
        <taxon>Paenibacillaceae</taxon>
        <taxon>Paenibacillus</taxon>
    </lineage>
</organism>
<keyword evidence="5" id="KW-1185">Reference proteome</keyword>
<keyword evidence="1" id="KW-0812">Transmembrane</keyword>
<dbReference type="RefSeq" id="WP_210657429.1">
    <property type="nucleotide sequence ID" value="NZ_JAGKSP010000002.1"/>
</dbReference>
<dbReference type="InterPro" id="IPR040680">
    <property type="entry name" value="DUF5643"/>
</dbReference>
<keyword evidence="1" id="KW-1133">Transmembrane helix</keyword>
<feature type="domain" description="DUF4179" evidence="2">
    <location>
        <begin position="47"/>
        <end position="140"/>
    </location>
</feature>
<reference evidence="4 5" key="1">
    <citation type="submission" date="2021-04" db="EMBL/GenBank/DDBJ databases">
        <title>Paenibacillus sp. DLE-14 whole genome sequence.</title>
        <authorList>
            <person name="Ham Y.J."/>
        </authorList>
    </citation>
    <scope>NUCLEOTIDE SEQUENCE [LARGE SCALE GENOMIC DNA]</scope>
    <source>
        <strain evidence="4 5">DLE-14</strain>
    </source>
</reference>
<evidence type="ECO:0000259" key="2">
    <source>
        <dbReference type="Pfam" id="PF13786"/>
    </source>
</evidence>
<feature type="transmembrane region" description="Helical" evidence="1">
    <location>
        <begin position="54"/>
        <end position="80"/>
    </location>
</feature>
<evidence type="ECO:0000313" key="5">
    <source>
        <dbReference type="Proteomes" id="UP000673394"/>
    </source>
</evidence>
<evidence type="ECO:0000256" key="1">
    <source>
        <dbReference type="SAM" id="Phobius"/>
    </source>
</evidence>
<comment type="caution">
    <text evidence="4">The sequence shown here is derived from an EMBL/GenBank/DDBJ whole genome shotgun (WGS) entry which is preliminary data.</text>
</comment>
<dbReference type="Proteomes" id="UP000673394">
    <property type="component" value="Unassembled WGS sequence"/>
</dbReference>
<evidence type="ECO:0000259" key="3">
    <source>
        <dbReference type="Pfam" id="PF18705"/>
    </source>
</evidence>
<protein>
    <submittedName>
        <fullName evidence="4">DUF4179 domain-containing protein</fullName>
    </submittedName>
</protein>
<dbReference type="InterPro" id="IPR025436">
    <property type="entry name" value="DUF4179"/>
</dbReference>